<keyword evidence="7" id="KW-0540">Nuclease</keyword>
<evidence type="ECO:0000256" key="14">
    <source>
        <dbReference type="ARBA" id="ARBA00044536"/>
    </source>
</evidence>
<gene>
    <name evidence="19" type="ORF">V1264_019412</name>
</gene>
<dbReference type="PANTHER" id="PTHR13547">
    <property type="match status" value="1"/>
</dbReference>
<organism evidence="19 20">
    <name type="scientific">Littorina saxatilis</name>
    <dbReference type="NCBI Taxonomy" id="31220"/>
    <lineage>
        <taxon>Eukaryota</taxon>
        <taxon>Metazoa</taxon>
        <taxon>Spiralia</taxon>
        <taxon>Lophotrochozoa</taxon>
        <taxon>Mollusca</taxon>
        <taxon>Gastropoda</taxon>
        <taxon>Caenogastropoda</taxon>
        <taxon>Littorinimorpha</taxon>
        <taxon>Littorinoidea</taxon>
        <taxon>Littorinidae</taxon>
        <taxon>Littorina</taxon>
    </lineage>
</organism>
<dbReference type="GO" id="GO:0030678">
    <property type="term" value="C:mitochondrial ribonuclease P complex"/>
    <property type="evidence" value="ECO:0007669"/>
    <property type="project" value="TreeGrafter"/>
</dbReference>
<reference evidence="19 20" key="1">
    <citation type="submission" date="2024-02" db="EMBL/GenBank/DDBJ databases">
        <title>Chromosome-scale genome assembly of the rough periwinkle Littorina saxatilis.</title>
        <authorList>
            <person name="De Jode A."/>
            <person name="Faria R."/>
            <person name="Formenti G."/>
            <person name="Sims Y."/>
            <person name="Smith T.P."/>
            <person name="Tracey A."/>
            <person name="Wood J.M.D."/>
            <person name="Zagrodzka Z.B."/>
            <person name="Johannesson K."/>
            <person name="Butlin R.K."/>
            <person name="Leder E.H."/>
        </authorList>
    </citation>
    <scope>NUCLEOTIDE SEQUENCE [LARGE SCALE GENOMIC DNA]</scope>
    <source>
        <strain evidence="19">Snail1</strain>
        <tissue evidence="19">Muscle</tissue>
    </source>
</reference>
<proteinExistence type="inferred from homology"/>
<keyword evidence="20" id="KW-1185">Reference proteome</keyword>
<feature type="domain" description="PRORP" evidence="18">
    <location>
        <begin position="366"/>
        <end position="583"/>
    </location>
</feature>
<dbReference type="InterPro" id="IPR033495">
    <property type="entry name" value="MRPP3_PIN_dom"/>
</dbReference>
<evidence type="ECO:0000259" key="18">
    <source>
        <dbReference type="Pfam" id="PF16953"/>
    </source>
</evidence>
<keyword evidence="11" id="KW-0460">Magnesium</keyword>
<evidence type="ECO:0000256" key="10">
    <source>
        <dbReference type="ARBA" id="ARBA00022833"/>
    </source>
</evidence>
<dbReference type="GO" id="GO:0046872">
    <property type="term" value="F:metal ion binding"/>
    <property type="evidence" value="ECO:0007669"/>
    <property type="project" value="UniProtKB-KW"/>
</dbReference>
<keyword evidence="12" id="KW-0809">Transit peptide</keyword>
<evidence type="ECO:0000256" key="12">
    <source>
        <dbReference type="ARBA" id="ARBA00022946"/>
    </source>
</evidence>
<evidence type="ECO:0000256" key="13">
    <source>
        <dbReference type="ARBA" id="ARBA00023128"/>
    </source>
</evidence>
<feature type="compositionally biased region" description="Low complexity" evidence="17">
    <location>
        <begin position="86"/>
        <end position="96"/>
    </location>
</feature>
<dbReference type="Gene3D" id="3.40.50.11980">
    <property type="match status" value="1"/>
</dbReference>
<dbReference type="InterPro" id="IPR002885">
    <property type="entry name" value="PPR_rpt"/>
</dbReference>
<keyword evidence="13" id="KW-0496">Mitochondrion</keyword>
<comment type="subcellular location">
    <subcellularLocation>
        <location evidence="3">Mitochondrion</location>
    </subcellularLocation>
</comment>
<evidence type="ECO:0000256" key="7">
    <source>
        <dbReference type="ARBA" id="ARBA00022722"/>
    </source>
</evidence>
<evidence type="ECO:0000313" key="19">
    <source>
        <dbReference type="EMBL" id="KAK7104748.1"/>
    </source>
</evidence>
<dbReference type="Gene3D" id="1.25.40.10">
    <property type="entry name" value="Tetratricopeptide repeat domain"/>
    <property type="match status" value="1"/>
</dbReference>
<comment type="catalytic activity">
    <reaction evidence="1">
        <text>Endonucleolytic cleavage of RNA, removing 5'-extranucleotides from tRNA precursor.</text>
        <dbReference type="EC" id="3.1.26.5"/>
    </reaction>
</comment>
<evidence type="ECO:0000256" key="9">
    <source>
        <dbReference type="ARBA" id="ARBA00022801"/>
    </source>
</evidence>
<evidence type="ECO:0000256" key="16">
    <source>
        <dbReference type="PROSITE-ProRule" id="PRU00708"/>
    </source>
</evidence>
<evidence type="ECO:0000256" key="8">
    <source>
        <dbReference type="ARBA" id="ARBA00022723"/>
    </source>
</evidence>
<accession>A0AAN9GD92</accession>
<evidence type="ECO:0000256" key="11">
    <source>
        <dbReference type="ARBA" id="ARBA00022842"/>
    </source>
</evidence>
<keyword evidence="8" id="KW-0479">Metal-binding</keyword>
<feature type="repeat" description="PPR" evidence="16">
    <location>
        <begin position="266"/>
        <end position="300"/>
    </location>
</feature>
<dbReference type="AlphaFoldDB" id="A0AAN9GD92"/>
<dbReference type="Pfam" id="PF16953">
    <property type="entry name" value="PRORP"/>
    <property type="match status" value="1"/>
</dbReference>
<evidence type="ECO:0000256" key="1">
    <source>
        <dbReference type="ARBA" id="ARBA00000928"/>
    </source>
</evidence>
<dbReference type="GO" id="GO:0097745">
    <property type="term" value="P:mitochondrial tRNA 5'-end processing"/>
    <property type="evidence" value="ECO:0007669"/>
    <property type="project" value="TreeGrafter"/>
</dbReference>
<feature type="region of interest" description="Disordered" evidence="17">
    <location>
        <begin position="599"/>
        <end position="620"/>
    </location>
</feature>
<protein>
    <recommendedName>
        <fullName evidence="14">Mitochondrial ribonuclease P catalytic subunit</fullName>
        <ecNumber evidence="5">3.1.26.5</ecNumber>
    </recommendedName>
    <alternativeName>
        <fullName evidence="15">Mitochondrial ribonuclease P protein 3</fullName>
    </alternativeName>
</protein>
<evidence type="ECO:0000256" key="3">
    <source>
        <dbReference type="ARBA" id="ARBA00004173"/>
    </source>
</evidence>
<dbReference type="GO" id="GO:0001682">
    <property type="term" value="P:tRNA 5'-leader removal"/>
    <property type="evidence" value="ECO:0007669"/>
    <property type="project" value="TreeGrafter"/>
</dbReference>
<sequence length="620" mass="70585">MSLLIFRHVAHRALRMRTPPSLLFNRKQHVSGSVETKLPPEETFQKRFVGRDMSKRRFTKAQVHRGVPTPQTVNIKNIFSEEDVASCASDDSPASDEGIQEEDLEEGPAAVPHLVARSAAMSAFQSKLRQYEADSFEYSAEDWKQFQLEACAENPHLHKSWETLCMQLMYHSGYAKLAASLVSYLSTAADSPPKISTLCLYIALQGEYGGEDKEEIILETFQKVQEMSDVFDAITAKYLISGLATTSQWQKTLDILEMAKLTASPGTAYFSPIIAAAIREGDLEMAFQLLDELASKGFEPQDKVLRHIIHECEKAGSHDLMERFLACVWRYNWPLSPTKAKQVELYYTKLSQEKWSCKWATVNTVRGTCHACRQNLDRIELASSDFEALQREFLERTLVGSNVYLKTNPAELEKFQDFVMEHAPFDVVLDALNIAMRGSGKFGLRRSTQLREIVHYFARERHMKVLVIGRAHMKRWPSADMAYIRRNAKVFFTENISSDDPFLLYATLYSGRDCLFVSGDFMRDHKYNLGPGFKDIFERWQKSRQIVNFVAQADGVSVSMPSQYDCGPVKDEKGWHIPYDDGTSGLRSSSQSVLCLRYKGERAAPRQQRKQTDSDQSGRK</sequence>
<dbReference type="Proteomes" id="UP001374579">
    <property type="component" value="Unassembled WGS sequence"/>
</dbReference>
<dbReference type="InterPro" id="IPR011990">
    <property type="entry name" value="TPR-like_helical_dom_sf"/>
</dbReference>
<name>A0AAN9GD92_9CAEN</name>
<evidence type="ECO:0000256" key="15">
    <source>
        <dbReference type="ARBA" id="ARBA00044559"/>
    </source>
</evidence>
<comment type="caution">
    <text evidence="19">The sequence shown here is derived from an EMBL/GenBank/DDBJ whole genome shotgun (WGS) entry which is preliminary data.</text>
</comment>
<evidence type="ECO:0000256" key="17">
    <source>
        <dbReference type="SAM" id="MobiDB-lite"/>
    </source>
</evidence>
<evidence type="ECO:0000256" key="2">
    <source>
        <dbReference type="ARBA" id="ARBA00001946"/>
    </source>
</evidence>
<dbReference type="GO" id="GO:0004526">
    <property type="term" value="F:ribonuclease P activity"/>
    <property type="evidence" value="ECO:0007669"/>
    <property type="project" value="UniProtKB-EC"/>
</dbReference>
<dbReference type="CDD" id="cd18718">
    <property type="entry name" value="PIN_PRORP"/>
    <property type="match status" value="1"/>
</dbReference>
<comment type="similarity">
    <text evidence="4">Belongs to the PPR family. P subfamily.</text>
</comment>
<keyword evidence="6" id="KW-0819">tRNA processing</keyword>
<evidence type="ECO:0000313" key="20">
    <source>
        <dbReference type="Proteomes" id="UP001374579"/>
    </source>
</evidence>
<evidence type="ECO:0000256" key="6">
    <source>
        <dbReference type="ARBA" id="ARBA00022694"/>
    </source>
</evidence>
<keyword evidence="10" id="KW-0862">Zinc</keyword>
<comment type="cofactor">
    <cofactor evidence="2">
        <name>Mg(2+)</name>
        <dbReference type="ChEBI" id="CHEBI:18420"/>
    </cofactor>
</comment>
<evidence type="ECO:0000256" key="4">
    <source>
        <dbReference type="ARBA" id="ARBA00007626"/>
    </source>
</evidence>
<dbReference type="PROSITE" id="PS51375">
    <property type="entry name" value="PPR"/>
    <property type="match status" value="1"/>
</dbReference>
<evidence type="ECO:0000256" key="5">
    <source>
        <dbReference type="ARBA" id="ARBA00012179"/>
    </source>
</evidence>
<dbReference type="EMBL" id="JBAMIC010000008">
    <property type="protein sequence ID" value="KAK7104748.1"/>
    <property type="molecule type" value="Genomic_DNA"/>
</dbReference>
<feature type="region of interest" description="Disordered" evidence="17">
    <location>
        <begin position="86"/>
        <end position="106"/>
    </location>
</feature>
<dbReference type="PANTHER" id="PTHR13547:SF1">
    <property type="entry name" value="MITOCHONDRIAL RIBONUCLEASE P CATALYTIC SUBUNIT"/>
    <property type="match status" value="1"/>
</dbReference>
<dbReference type="InterPro" id="IPR031595">
    <property type="entry name" value="PRORP_C"/>
</dbReference>
<dbReference type="EC" id="3.1.26.5" evidence="5"/>
<keyword evidence="9" id="KW-0378">Hydrolase</keyword>